<accession>A0ACC0V765</accession>
<protein>
    <submittedName>
        <fullName evidence="1">Uncharacterized protein</fullName>
    </submittedName>
</protein>
<evidence type="ECO:0000313" key="1">
    <source>
        <dbReference type="EMBL" id="KAI9902228.1"/>
    </source>
</evidence>
<name>A0ACC0V765_9HYPO</name>
<organism evidence="1 2">
    <name type="scientific">Trichothecium roseum</name>
    <dbReference type="NCBI Taxonomy" id="47278"/>
    <lineage>
        <taxon>Eukaryota</taxon>
        <taxon>Fungi</taxon>
        <taxon>Dikarya</taxon>
        <taxon>Ascomycota</taxon>
        <taxon>Pezizomycotina</taxon>
        <taxon>Sordariomycetes</taxon>
        <taxon>Hypocreomycetidae</taxon>
        <taxon>Hypocreales</taxon>
        <taxon>Hypocreales incertae sedis</taxon>
        <taxon>Trichothecium</taxon>
    </lineage>
</organism>
<dbReference type="Proteomes" id="UP001163324">
    <property type="component" value="Chromosome 3"/>
</dbReference>
<dbReference type="EMBL" id="CM047942">
    <property type="protein sequence ID" value="KAI9902228.1"/>
    <property type="molecule type" value="Genomic_DNA"/>
</dbReference>
<sequence>MAFGKLMSNYVSASVALSFAGFLNGYDTGSIGGIAHMDQFAASLGPLSASTLGMTVSIIMLTGALPALFAGRLADKRGRLGVVMPGALLFALGSLLQATSSTLAQFVTGRAVSGVGQGAFLGNVSVYIAEVAPARRRGRLAALPQFMAALGVCVGYFCCFGTAGVGGSLAWRLPYVVPVAVSLGLALVCGYLPESPRWLVTQPGRAEDARAALELLDFDMREAERDILSAPPPSRGEEGGTAGLSHRQSLALLFRRGYRSRTFLALFVLTMVQLSGIDAITYYAPSLFSQAGVSSSTSSLVASGVASITMLAVSIPAFLLADKWGRRSSTISGGLALAALMFLVGGLYAAGAVRPDSGAARWVVIVCVFLFGMVFCATWGIVGKIYASEIQPGDTRAAGNALGMSFSFLSNFFVALVTPVLLAASAFGAYFLFGALALVTVAVLTVSMPETRGRSLEDIQSDFRRPATNALSGLLRLPGVRRRNASSTNDASTQGTELEPVEGQALASSVSVEVAARGLRVGAA</sequence>
<comment type="caution">
    <text evidence="1">The sequence shown here is derived from an EMBL/GenBank/DDBJ whole genome shotgun (WGS) entry which is preliminary data.</text>
</comment>
<reference evidence="1" key="1">
    <citation type="submission" date="2022-10" db="EMBL/GenBank/DDBJ databases">
        <title>Complete Genome of Trichothecium roseum strain YXFP-22015, a Plant Pathogen Isolated from Citrus.</title>
        <authorList>
            <person name="Wang Y."/>
            <person name="Zhu L."/>
        </authorList>
    </citation>
    <scope>NUCLEOTIDE SEQUENCE</scope>
    <source>
        <strain evidence="1">YXFP-22015</strain>
    </source>
</reference>
<gene>
    <name evidence="1" type="ORF">N3K66_004045</name>
</gene>
<proteinExistence type="predicted"/>
<evidence type="ECO:0000313" key="2">
    <source>
        <dbReference type="Proteomes" id="UP001163324"/>
    </source>
</evidence>
<keyword evidence="2" id="KW-1185">Reference proteome</keyword>